<feature type="region of interest" description="Disordered" evidence="1">
    <location>
        <begin position="457"/>
        <end position="494"/>
    </location>
</feature>
<feature type="compositionally biased region" description="Basic and acidic residues" evidence="1">
    <location>
        <begin position="467"/>
        <end position="494"/>
    </location>
</feature>
<feature type="compositionally biased region" description="Low complexity" evidence="1">
    <location>
        <begin position="200"/>
        <end position="214"/>
    </location>
</feature>
<comment type="caution">
    <text evidence="2">The sequence shown here is derived from an EMBL/GenBank/DDBJ whole genome shotgun (WGS) entry which is preliminary data.</text>
</comment>
<name>A0A072PLA2_9EURO</name>
<dbReference type="VEuPathDB" id="FungiDB:A1O9_02222"/>
<dbReference type="AlphaFoldDB" id="A0A072PLA2"/>
<feature type="region of interest" description="Disordered" evidence="1">
    <location>
        <begin position="1"/>
        <end position="63"/>
    </location>
</feature>
<gene>
    <name evidence="2" type="ORF">A1O9_02222</name>
</gene>
<dbReference type="RefSeq" id="XP_013263251.1">
    <property type="nucleotide sequence ID" value="XM_013407797.1"/>
</dbReference>
<keyword evidence="3" id="KW-1185">Reference proteome</keyword>
<dbReference type="EMBL" id="AMGV01000002">
    <property type="protein sequence ID" value="KEF60661.1"/>
    <property type="molecule type" value="Genomic_DNA"/>
</dbReference>
<reference evidence="2 3" key="1">
    <citation type="submission" date="2013-03" db="EMBL/GenBank/DDBJ databases">
        <title>The Genome Sequence of Exophiala aquamarina CBS 119918.</title>
        <authorList>
            <consortium name="The Broad Institute Genomics Platform"/>
            <person name="Cuomo C."/>
            <person name="de Hoog S."/>
            <person name="Gorbushina A."/>
            <person name="Walker B."/>
            <person name="Young S.K."/>
            <person name="Zeng Q."/>
            <person name="Gargeya S."/>
            <person name="Fitzgerald M."/>
            <person name="Haas B."/>
            <person name="Abouelleil A."/>
            <person name="Allen A.W."/>
            <person name="Alvarado L."/>
            <person name="Arachchi H.M."/>
            <person name="Berlin A.M."/>
            <person name="Chapman S.B."/>
            <person name="Gainer-Dewar J."/>
            <person name="Goldberg J."/>
            <person name="Griggs A."/>
            <person name="Gujja S."/>
            <person name="Hansen M."/>
            <person name="Howarth C."/>
            <person name="Imamovic A."/>
            <person name="Ireland A."/>
            <person name="Larimer J."/>
            <person name="McCowan C."/>
            <person name="Murphy C."/>
            <person name="Pearson M."/>
            <person name="Poon T.W."/>
            <person name="Priest M."/>
            <person name="Roberts A."/>
            <person name="Saif S."/>
            <person name="Shea T."/>
            <person name="Sisk P."/>
            <person name="Sykes S."/>
            <person name="Wortman J."/>
            <person name="Nusbaum C."/>
            <person name="Birren B."/>
        </authorList>
    </citation>
    <scope>NUCLEOTIDE SEQUENCE [LARGE SCALE GENOMIC DNA]</scope>
    <source>
        <strain evidence="2 3">CBS 119918</strain>
    </source>
</reference>
<dbReference type="OrthoDB" id="10308919at2759"/>
<accession>A0A072PLA2</accession>
<evidence type="ECO:0000256" key="1">
    <source>
        <dbReference type="SAM" id="MobiDB-lite"/>
    </source>
</evidence>
<protein>
    <submittedName>
        <fullName evidence="2">Uncharacterized protein</fullName>
    </submittedName>
</protein>
<evidence type="ECO:0000313" key="3">
    <source>
        <dbReference type="Proteomes" id="UP000027920"/>
    </source>
</evidence>
<feature type="compositionally biased region" description="Polar residues" evidence="1">
    <location>
        <begin position="137"/>
        <end position="156"/>
    </location>
</feature>
<organism evidence="2 3">
    <name type="scientific">Exophiala aquamarina CBS 119918</name>
    <dbReference type="NCBI Taxonomy" id="1182545"/>
    <lineage>
        <taxon>Eukaryota</taxon>
        <taxon>Fungi</taxon>
        <taxon>Dikarya</taxon>
        <taxon>Ascomycota</taxon>
        <taxon>Pezizomycotina</taxon>
        <taxon>Eurotiomycetes</taxon>
        <taxon>Chaetothyriomycetidae</taxon>
        <taxon>Chaetothyriales</taxon>
        <taxon>Herpotrichiellaceae</taxon>
        <taxon>Exophiala</taxon>
    </lineage>
</organism>
<proteinExistence type="predicted"/>
<dbReference type="Proteomes" id="UP000027920">
    <property type="component" value="Unassembled WGS sequence"/>
</dbReference>
<dbReference type="GeneID" id="25277167"/>
<dbReference type="HOGENOM" id="CLU_552104_0_0_1"/>
<sequence length="494" mass="55089">MAPSLSAVGRKASQVFRRESAQSSPASRRFQIAQDCSDGETSDDGSDAKSSLPPPQQQRETRPTVARSILRYVRSNLTPGSSLADLDRSSLGEMSDRWQARREENNIAMWRINSELTPTEKNPLAVSIRRCKEVSKPQRSGNALSRCNQHTTQPKTNVYRHQPKPSVPKAIEGDFFNSADSSEQSRPEGSRNVRANPNFTRRSSLPSIPSSTQSYRERQLRGTLVRNSSMNWEVVQPPITGAAILEAVQSEIRPNVQPTVESFRTTDGRAWADFSEAEFAGDSQRRLVQVGHSEWRLVSPSSQNLAEQMIPDYPPTHPSRIVPDEVIPQSHIFAGSMARRNFNKHPANNPMWAEQFSHPAVQNLTAAVQHASTDIHALIVENSTLKYEASVNAHKIRGLEQELMRSTELLKEVNVNGEDYRAFVAEQALRNLETRMEEEGHRGCSRAGTIQRETSDLYGSGVGINEHGFESESSWRFDGDDAEGEEKGDANADE</sequence>
<evidence type="ECO:0000313" key="2">
    <source>
        <dbReference type="EMBL" id="KEF60661.1"/>
    </source>
</evidence>
<feature type="region of interest" description="Disordered" evidence="1">
    <location>
        <begin position="132"/>
        <end position="217"/>
    </location>
</feature>